<evidence type="ECO:0000313" key="12">
    <source>
        <dbReference type="EMBL" id="KAL3396383.1"/>
    </source>
</evidence>
<protein>
    <recommendedName>
        <fullName evidence="8">Fanconi-associated nuclease</fullName>
        <ecNumber evidence="8">3.1.4.1</ecNumber>
    </recommendedName>
</protein>
<dbReference type="InterPro" id="IPR033315">
    <property type="entry name" value="Fan1-like"/>
</dbReference>
<evidence type="ECO:0000313" key="13">
    <source>
        <dbReference type="Proteomes" id="UP001627154"/>
    </source>
</evidence>
<dbReference type="Proteomes" id="UP001627154">
    <property type="component" value="Unassembled WGS sequence"/>
</dbReference>
<evidence type="ECO:0000256" key="7">
    <source>
        <dbReference type="ARBA" id="ARBA00023211"/>
    </source>
</evidence>
<keyword evidence="8" id="KW-0227">DNA damage</keyword>
<evidence type="ECO:0000256" key="2">
    <source>
        <dbReference type="ARBA" id="ARBA00005533"/>
    </source>
</evidence>
<feature type="domain" description="VRR-NUC" evidence="11">
    <location>
        <begin position="898"/>
        <end position="996"/>
    </location>
</feature>
<dbReference type="GO" id="GO:0006281">
    <property type="term" value="P:DNA repair"/>
    <property type="evidence" value="ECO:0007669"/>
    <property type="project" value="UniProtKB-KW"/>
</dbReference>
<dbReference type="EC" id="3.1.4.1" evidence="8"/>
<keyword evidence="4 8" id="KW-0479">Metal-binding</keyword>
<comment type="caution">
    <text evidence="12">The sequence shown here is derived from an EMBL/GenBank/DDBJ whole genome shotgun (WGS) entry which is preliminary data.</text>
</comment>
<reference evidence="12 13" key="1">
    <citation type="journal article" date="2024" name="bioRxiv">
        <title>A reference genome for Trichogramma kaykai: A tiny desert-dwelling parasitoid wasp with competing sex-ratio distorters.</title>
        <authorList>
            <person name="Culotta J."/>
            <person name="Lindsey A.R."/>
        </authorList>
    </citation>
    <scope>NUCLEOTIDE SEQUENCE [LARGE SCALE GENOMIC DNA]</scope>
    <source>
        <strain evidence="12 13">KSX58</strain>
    </source>
</reference>
<dbReference type="InterPro" id="IPR049132">
    <property type="entry name" value="FAN1-like_euk"/>
</dbReference>
<dbReference type="GO" id="GO:0004528">
    <property type="term" value="F:phosphodiesterase I activity"/>
    <property type="evidence" value="ECO:0007669"/>
    <property type="project" value="UniProtKB-EC"/>
</dbReference>
<dbReference type="PANTHER" id="PTHR15749:SF4">
    <property type="entry name" value="FANCONI-ASSOCIATED NUCLEASE 1"/>
    <property type="match status" value="1"/>
</dbReference>
<evidence type="ECO:0000259" key="11">
    <source>
        <dbReference type="SMART" id="SM00990"/>
    </source>
</evidence>
<keyword evidence="13" id="KW-1185">Reference proteome</keyword>
<dbReference type="InterPro" id="IPR049126">
    <property type="entry name" value="FAN1-like_TPR"/>
</dbReference>
<dbReference type="SMART" id="SM00990">
    <property type="entry name" value="VRR_NUC"/>
    <property type="match status" value="1"/>
</dbReference>
<proteinExistence type="inferred from homology"/>
<dbReference type="GO" id="GO:0046872">
    <property type="term" value="F:metal ion binding"/>
    <property type="evidence" value="ECO:0007669"/>
    <property type="project" value="UniProtKB-KW"/>
</dbReference>
<comment type="function">
    <text evidence="8">Nuclease required for the repair of DNA interstrand cross-links (ICL). Acts as a 5'-3' exonuclease that anchors at a cut end of DNA and cleaves DNA successively at every third nucleotide, allowing to excise an ICL from one strand through flanking incisions.</text>
</comment>
<dbReference type="InterPro" id="IPR014883">
    <property type="entry name" value="VRR_NUC"/>
</dbReference>
<dbReference type="AlphaFoldDB" id="A0ABD2WTA7"/>
<dbReference type="EMBL" id="JBJJXI010000071">
    <property type="protein sequence ID" value="KAL3396383.1"/>
    <property type="molecule type" value="Genomic_DNA"/>
</dbReference>
<feature type="coiled-coil region" evidence="9">
    <location>
        <begin position="724"/>
        <end position="751"/>
    </location>
</feature>
<name>A0ABD2WTA7_9HYME</name>
<comment type="subcellular location">
    <subcellularLocation>
        <location evidence="8">Nucleus</location>
    </subcellularLocation>
</comment>
<dbReference type="Gene3D" id="3.40.1350.10">
    <property type="match status" value="1"/>
</dbReference>
<sequence>MSVRTKQTTLDQFYRIVSNRNTGCGIKFYDSTSKNKGRKQRISLRRKSIMYPVVESEVKIVFDSTLKKKLKLSLNKKKRSSSSQTENVIKKPRHDSETFDATENVPAVQKSCTFESSQEVIASGAKENQIPCQYEATQPSIKTQLDDMIGIEKTMHENEAIYPYKLEPSQHFDDTGLFDDASNVDTSAPCTMPVKESAELQLKVSTPNENSDISKENLVSCKMESSEHYIDDYEFDNLDCANDKEPAVDSKAFIKVKSPSQINLTMGNIEEVKTSPSKTPFKKKSKVSPKKNSPQKLYFVDRVNMDDVRAAVENLNLVRQGCINSNEFDLESIYKKSDFSIVYSDVINTNCVKFDIRDINFGQEKHADHLMSIVMNVFSNPMNCGYFSIDELNLVFSLFTLSKESQMLFVRLLKRKLGWHRASLIKYPEISDNLVPFFKELVDNGFCSSDLEKVDMPDILNMLQADEVKTICQKFKINNKGTKPVLIGRLLKYGNSAKSLFVGAKSPKTVLRSTVQITLKLCVCMETNVTEIFNRILLLFHPTQDPKESIADLFLLLTNVHKGEVLYPIRPKGEQFPIFKNQQSLKEYVEANNAVRETYASTEKKDWENIKKLGRTALDHIKNSKLRPENSTLPLHVRKFVAEYSWLKVMSMSVDAFKKSPETIPEAVTILKTLIDDKLFSQSSRGKWYSELALIEMHHLKNLENSAALAIHALQQNTLTEVDVSDLVDRLRKLTRRKTGLSKETRELVEKTLLDVEEKGLVPQPANTKIIKANMANRAESTGKSTWSITINGRDKFYGSVEVLALQHYTSEEMFVEGLHCEGALPITLFTIFFWDELYSYYVPGTFISDYQSAPLDLFTKEFFQNRKEAIEEKLTSMRAMDSDTFAMILYDKYCSCLQYQSLMANNPLFKNEDQFKEVVLCLGVSGVTGICERLVTNYRLWRSGFPDIIVWNVVNSTCKIVEVKGPGDSLSQKQKLWLQYLEQIGLDVEVCHVEALGRGSK</sequence>
<evidence type="ECO:0000256" key="1">
    <source>
        <dbReference type="ARBA" id="ARBA00000983"/>
    </source>
</evidence>
<dbReference type="PANTHER" id="PTHR15749">
    <property type="entry name" value="FANCONI-ASSOCIATED NUCLEASE 1"/>
    <property type="match status" value="1"/>
</dbReference>
<dbReference type="Pfam" id="PF08774">
    <property type="entry name" value="VRR_NUC"/>
    <property type="match status" value="1"/>
</dbReference>
<keyword evidence="5 8" id="KW-0378">Hydrolase</keyword>
<evidence type="ECO:0000256" key="6">
    <source>
        <dbReference type="ARBA" id="ARBA00022842"/>
    </source>
</evidence>
<dbReference type="Pfam" id="PF21170">
    <property type="entry name" value="FAN1_TPR"/>
    <property type="match status" value="1"/>
</dbReference>
<feature type="region of interest" description="Disordered" evidence="10">
    <location>
        <begin position="75"/>
        <end position="96"/>
    </location>
</feature>
<evidence type="ECO:0000256" key="10">
    <source>
        <dbReference type="SAM" id="MobiDB-lite"/>
    </source>
</evidence>
<feature type="compositionally biased region" description="Basic residues" evidence="10">
    <location>
        <begin position="280"/>
        <end position="289"/>
    </location>
</feature>
<comment type="catalytic activity">
    <reaction evidence="1 8">
        <text>Hydrolytically removes 5'-nucleotides successively from the 3'-hydroxy termini of 3'-hydroxy-terminated oligonucleotides.</text>
        <dbReference type="EC" id="3.1.4.1"/>
    </reaction>
</comment>
<keyword evidence="7 8" id="KW-0464">Manganese</keyword>
<comment type="similarity">
    <text evidence="2 8">Belongs to the FAN1 family.</text>
</comment>
<dbReference type="InterPro" id="IPR011856">
    <property type="entry name" value="tRNA_endonuc-like_dom_sf"/>
</dbReference>
<accession>A0ABD2WTA7</accession>
<comment type="cofactor">
    <cofactor evidence="8">
        <name>Mg(2+)</name>
        <dbReference type="ChEBI" id="CHEBI:18420"/>
    </cofactor>
    <cofactor evidence="8">
        <name>Mn(2+)</name>
        <dbReference type="ChEBI" id="CHEBI:29035"/>
    </cofactor>
</comment>
<gene>
    <name evidence="12" type="ORF">TKK_009562</name>
</gene>
<dbReference type="GO" id="GO:0005634">
    <property type="term" value="C:nucleus"/>
    <property type="evidence" value="ECO:0007669"/>
    <property type="project" value="UniProtKB-SubCell"/>
</dbReference>
<evidence type="ECO:0000256" key="5">
    <source>
        <dbReference type="ARBA" id="ARBA00022801"/>
    </source>
</evidence>
<evidence type="ECO:0000256" key="4">
    <source>
        <dbReference type="ARBA" id="ARBA00022723"/>
    </source>
</evidence>
<dbReference type="CDD" id="cd22326">
    <property type="entry name" value="FAN1-like"/>
    <property type="match status" value="1"/>
</dbReference>
<keyword evidence="6 8" id="KW-0460">Magnesium</keyword>
<evidence type="ECO:0000256" key="9">
    <source>
        <dbReference type="SAM" id="Coils"/>
    </source>
</evidence>
<keyword evidence="8" id="KW-0539">Nucleus</keyword>
<keyword evidence="8" id="KW-0234">DNA repair</keyword>
<feature type="region of interest" description="Disordered" evidence="10">
    <location>
        <begin position="273"/>
        <end position="292"/>
    </location>
</feature>
<organism evidence="12 13">
    <name type="scientific">Trichogramma kaykai</name>
    <dbReference type="NCBI Taxonomy" id="54128"/>
    <lineage>
        <taxon>Eukaryota</taxon>
        <taxon>Metazoa</taxon>
        <taxon>Ecdysozoa</taxon>
        <taxon>Arthropoda</taxon>
        <taxon>Hexapoda</taxon>
        <taxon>Insecta</taxon>
        <taxon>Pterygota</taxon>
        <taxon>Neoptera</taxon>
        <taxon>Endopterygota</taxon>
        <taxon>Hymenoptera</taxon>
        <taxon>Apocrita</taxon>
        <taxon>Proctotrupomorpha</taxon>
        <taxon>Chalcidoidea</taxon>
        <taxon>Trichogrammatidae</taxon>
        <taxon>Trichogramma</taxon>
    </lineage>
</organism>
<keyword evidence="9" id="KW-0175">Coiled coil</keyword>
<keyword evidence="3 8" id="KW-0540">Nuclease</keyword>
<evidence type="ECO:0000256" key="8">
    <source>
        <dbReference type="RuleBase" id="RU365033"/>
    </source>
</evidence>
<evidence type="ECO:0000256" key="3">
    <source>
        <dbReference type="ARBA" id="ARBA00022722"/>
    </source>
</evidence>